<feature type="transmembrane region" description="Helical" evidence="1">
    <location>
        <begin position="30"/>
        <end position="49"/>
    </location>
</feature>
<protein>
    <submittedName>
        <fullName evidence="2">Permease of the major facilitator superfamily</fullName>
    </submittedName>
</protein>
<dbReference type="Gene3D" id="1.20.1250.20">
    <property type="entry name" value="MFS general substrate transporter like domains"/>
    <property type="match status" value="1"/>
</dbReference>
<evidence type="ECO:0000313" key="2">
    <source>
        <dbReference type="EMBL" id="ADL07450.1"/>
    </source>
</evidence>
<dbReference type="KEGG" id="toc:Toce_0679"/>
<dbReference type="EMBL" id="CP002131">
    <property type="protein sequence ID" value="ADL07450.1"/>
    <property type="molecule type" value="Genomic_DNA"/>
</dbReference>
<feature type="transmembrane region" description="Helical" evidence="1">
    <location>
        <begin position="70"/>
        <end position="87"/>
    </location>
</feature>
<dbReference type="STRING" id="555079.Toce_0679"/>
<keyword evidence="1" id="KW-1133">Transmembrane helix</keyword>
<dbReference type="InterPro" id="IPR036259">
    <property type="entry name" value="MFS_trans_sf"/>
</dbReference>
<dbReference type="HOGENOM" id="CLU_1980555_0_0_9"/>
<reference evidence="2 3" key="1">
    <citation type="journal article" date="2010" name="Stand. Genomic Sci.">
        <title>Complete genome sequence of Thermosediminibacter oceani type strain (JW/IW-1228P).</title>
        <authorList>
            <person name="Pitluck S."/>
            <person name="Yasawong M."/>
            <person name="Munk C."/>
            <person name="Nolan M."/>
            <person name="Lapidus A."/>
            <person name="Lucas S."/>
            <person name="Glavina Del Rio T."/>
            <person name="Tice H."/>
            <person name="Cheng J.F."/>
            <person name="Bruce D."/>
            <person name="Detter C."/>
            <person name="Tapia R."/>
            <person name="Han C."/>
            <person name="Goodwin L."/>
            <person name="Liolios K."/>
            <person name="Ivanova N."/>
            <person name="Mavromatis K."/>
            <person name="Mikhailova N."/>
            <person name="Pati A."/>
            <person name="Chen A."/>
            <person name="Palaniappan K."/>
            <person name="Land M."/>
            <person name="Hauser L."/>
            <person name="Chang Y.J."/>
            <person name="Jeffries C.D."/>
            <person name="Rohde M."/>
            <person name="Spring S."/>
            <person name="Sikorski J."/>
            <person name="Goker M."/>
            <person name="Woyke T."/>
            <person name="Bristow J."/>
            <person name="Eisen J.A."/>
            <person name="Markowitz V."/>
            <person name="Hugenholtz P."/>
            <person name="Kyrpides N.C."/>
            <person name="Klenk H.P."/>
        </authorList>
    </citation>
    <scope>NUCLEOTIDE SEQUENCE [LARGE SCALE GENOMIC DNA]</scope>
    <source>
        <strain evidence="3">ATCC BAA-1034 / DSM 16646 / JW/IW-1228P</strain>
    </source>
</reference>
<dbReference type="SUPFAM" id="SSF103473">
    <property type="entry name" value="MFS general substrate transporter"/>
    <property type="match status" value="1"/>
</dbReference>
<organism evidence="2 3">
    <name type="scientific">Thermosediminibacter oceani (strain ATCC BAA-1034 / DSM 16646 / JW/IW-1228P)</name>
    <dbReference type="NCBI Taxonomy" id="555079"/>
    <lineage>
        <taxon>Bacteria</taxon>
        <taxon>Bacillati</taxon>
        <taxon>Bacillota</taxon>
        <taxon>Clostridia</taxon>
        <taxon>Thermosediminibacterales</taxon>
        <taxon>Thermosediminibacteraceae</taxon>
        <taxon>Thermosediminibacter</taxon>
    </lineage>
</organism>
<evidence type="ECO:0000256" key="1">
    <source>
        <dbReference type="SAM" id="Phobius"/>
    </source>
</evidence>
<keyword evidence="3" id="KW-1185">Reference proteome</keyword>
<feature type="transmembrane region" description="Helical" evidence="1">
    <location>
        <begin position="7"/>
        <end position="24"/>
    </location>
</feature>
<keyword evidence="1" id="KW-0812">Transmembrane</keyword>
<feature type="transmembrane region" description="Helical" evidence="1">
    <location>
        <begin position="93"/>
        <end position="113"/>
    </location>
</feature>
<name>D9S223_THEOJ</name>
<evidence type="ECO:0000313" key="3">
    <source>
        <dbReference type="Proteomes" id="UP000000272"/>
    </source>
</evidence>
<proteinExistence type="predicted"/>
<sequence>MFKNEGQLYICIALFLFIILMSQIKYLYFSLPLLLVFYAIRGIASPYIFRRLNESIISKIRATILSFHNLLMGLFVAASAPLLGFFTDRSGIYYTYLVMPLSFLCLIAVISLLKSKKLKMLVFRAD</sequence>
<dbReference type="Proteomes" id="UP000000272">
    <property type="component" value="Chromosome"/>
</dbReference>
<dbReference type="AlphaFoldDB" id="D9S223"/>
<keyword evidence="1" id="KW-0472">Membrane</keyword>
<gene>
    <name evidence="2" type="ordered locus">Toce_0679</name>
</gene>
<accession>D9S223</accession>